<dbReference type="InterPro" id="IPR003963">
    <property type="entry name" value="Bi-component_toxin_staph"/>
</dbReference>
<evidence type="ECO:0000256" key="2">
    <source>
        <dbReference type="ARBA" id="ARBA00022729"/>
    </source>
</evidence>
<dbReference type="GO" id="GO:0051715">
    <property type="term" value="P:cytolysis in another organism"/>
    <property type="evidence" value="ECO:0007669"/>
    <property type="project" value="InterPro"/>
</dbReference>
<reference evidence="7" key="2">
    <citation type="submission" date="2018-06" db="EMBL/GenBank/DDBJ databases">
        <authorList>
            <consortium name="Pathogen Informatics"/>
            <person name="Doyle S."/>
        </authorList>
    </citation>
    <scope>NUCLEOTIDE SEQUENCE [LARGE SCALE GENOMIC DNA]</scope>
    <source>
        <strain evidence="7">NCTC12218</strain>
    </source>
</reference>
<feature type="chain" id="PRO_5044662705" evidence="3">
    <location>
        <begin position="27"/>
        <end position="325"/>
    </location>
</feature>
<comment type="similarity">
    <text evidence="1">Belongs to the aerolysin family.</text>
</comment>
<organism evidence="7">
    <name type="scientific">Staphylococcus schleiferi</name>
    <dbReference type="NCBI Taxonomy" id="1295"/>
    <lineage>
        <taxon>Bacteria</taxon>
        <taxon>Bacillati</taxon>
        <taxon>Bacillota</taxon>
        <taxon>Bacilli</taxon>
        <taxon>Bacillales</taxon>
        <taxon>Staphylococcaceae</taxon>
        <taxon>Staphylococcus</taxon>
    </lineage>
</organism>
<dbReference type="SUPFAM" id="SSF56959">
    <property type="entry name" value="Leukocidin-like"/>
    <property type="match status" value="1"/>
</dbReference>
<evidence type="ECO:0000313" key="7">
    <source>
        <dbReference type="EMBL" id="SUM88273.1"/>
    </source>
</evidence>
<dbReference type="EMBL" id="UHEF01000001">
    <property type="protein sequence ID" value="SUM88273.1"/>
    <property type="molecule type" value="Genomic_DNA"/>
</dbReference>
<dbReference type="InterPro" id="IPR016183">
    <property type="entry name" value="Leukocidin/Hemolysin_toxin"/>
</dbReference>
<dbReference type="GeneID" id="93789752"/>
<evidence type="ECO:0000313" key="9">
    <source>
        <dbReference type="Proteomes" id="UP000572988"/>
    </source>
</evidence>
<protein>
    <submittedName>
        <fullName evidence="6">Beta-channel forming cytolysin</fullName>
    </submittedName>
    <submittedName>
        <fullName evidence="7">Gamma-hemolysin component B</fullName>
    </submittedName>
</protein>
<gene>
    <name evidence="7" type="primary">hlgB_1</name>
    <name evidence="6" type="ORF">C1O36_11610</name>
    <name evidence="7" type="ORF">NCTC12218_01044</name>
</gene>
<dbReference type="GO" id="GO:0005576">
    <property type="term" value="C:extracellular region"/>
    <property type="evidence" value="ECO:0007669"/>
    <property type="project" value="InterPro"/>
</dbReference>
<evidence type="ECO:0000256" key="3">
    <source>
        <dbReference type="SAM" id="SignalP"/>
    </source>
</evidence>
<evidence type="ECO:0000259" key="4">
    <source>
        <dbReference type="Pfam" id="PF07968"/>
    </source>
</evidence>
<evidence type="ECO:0000256" key="1">
    <source>
        <dbReference type="ARBA" id="ARBA00009831"/>
    </source>
</evidence>
<dbReference type="Proteomes" id="UP000572988">
    <property type="component" value="Unassembled WGS sequence"/>
</dbReference>
<name>A0A7Z7VXH4_STASC</name>
<evidence type="ECO:0000313" key="6">
    <source>
        <dbReference type="EMBL" id="NHA35106.1"/>
    </source>
</evidence>
<dbReference type="PRINTS" id="PR01468">
    <property type="entry name" value="BICOMPNTOXIN"/>
</dbReference>
<reference evidence="5 8" key="3">
    <citation type="submission" date="2020-11" db="EMBL/GenBank/DDBJ databases">
        <authorList>
            <consortium name="Pathogen Informatics"/>
        </authorList>
    </citation>
    <scope>NUCLEOTIDE SEQUENCE [LARGE SCALE GENOMIC DNA]</scope>
    <source>
        <strain evidence="5 8">NCTC12218</strain>
    </source>
</reference>
<feature type="domain" description="Leukocidin/Hemolysin toxin" evidence="4">
    <location>
        <begin position="60"/>
        <end position="312"/>
    </location>
</feature>
<feature type="signal peptide" evidence="3">
    <location>
        <begin position="1"/>
        <end position="26"/>
    </location>
</feature>
<proteinExistence type="inferred from homology"/>
<dbReference type="PROSITE" id="PS00430">
    <property type="entry name" value="TONB_DEPENDENT_REC_1"/>
    <property type="match status" value="1"/>
</dbReference>
<dbReference type="EMBL" id="POVK01000057">
    <property type="protein sequence ID" value="NHA35106.1"/>
    <property type="molecule type" value="Genomic_DNA"/>
</dbReference>
<keyword evidence="2 3" id="KW-0732">Signal</keyword>
<evidence type="ECO:0000313" key="5">
    <source>
        <dbReference type="EMBL" id="CAD7359399.1"/>
    </source>
</evidence>
<dbReference type="Proteomes" id="UP000264146">
    <property type="component" value="Chromosome"/>
</dbReference>
<dbReference type="NCBIfam" id="TIGR01002">
    <property type="entry name" value="hlyII"/>
    <property type="match status" value="1"/>
</dbReference>
<dbReference type="EMBL" id="LR962863">
    <property type="protein sequence ID" value="CAD7359399.1"/>
    <property type="molecule type" value="Genomic_DNA"/>
</dbReference>
<dbReference type="Gene3D" id="2.70.240.10">
    <property type="entry name" value="Leukocidin/porin MspA"/>
    <property type="match status" value="1"/>
</dbReference>
<accession>A0A7Z7VXH4</accession>
<dbReference type="AlphaFoldDB" id="A0A7Z7VXH4"/>
<evidence type="ECO:0000313" key="8">
    <source>
        <dbReference type="Proteomes" id="UP000264146"/>
    </source>
</evidence>
<dbReference type="RefSeq" id="WP_016425428.1">
    <property type="nucleotide sequence ID" value="NZ_CABKRV010000001.1"/>
</dbReference>
<dbReference type="InterPro" id="IPR036435">
    <property type="entry name" value="Leukocidin/porin_MspA_sf"/>
</dbReference>
<dbReference type="InterPro" id="IPR010916">
    <property type="entry name" value="TonB_box_CS"/>
</dbReference>
<keyword evidence="9" id="KW-1185">Reference proteome</keyword>
<sequence>MKINKMIKTTILTSTAFLLLTSHAFAEEAIQPVKVEKVNDKTTIYKTTATADSDKYKISQILNLNFIKDKTYDKDTLIVKATGNINSGFQKADPNDYYSSHLLWGGQYNVALTAENNDSTSIVDYAPKNQNENFQVQQILSYGGGGDINISNKLSGGLNGKYTFSETINYKQENYRTIINRKTNDKHVGWGVEAHKIMNNGWGPYSRDADDNGGRFGNELFMKSRTQSGNAGLNFIPEHQMPLLSRGNFNPEFLGVLTHKEDDKQKTKLKVTYQAETDLYKIYWDGFFWAGQNQKRFGIRTFSAVYEIDWQNHSAKLVEEVSKPY</sequence>
<dbReference type="Pfam" id="PF07968">
    <property type="entry name" value="Leukocidin"/>
    <property type="match status" value="1"/>
</dbReference>
<reference evidence="6 9" key="1">
    <citation type="submission" date="2018-01" db="EMBL/GenBank/DDBJ databases">
        <title>Complete genome sequence of Staphylococcus Scheliferi isolated from human.</title>
        <authorList>
            <person name="Abouelkhair M.A."/>
            <person name="Bemis D.A."/>
            <person name="Kania S.A."/>
        </authorList>
    </citation>
    <scope>NUCLEOTIDE SEQUENCE [LARGE SCALE GENOMIC DNA]</scope>
    <source>
        <strain evidence="6 9">ATCC 43808</strain>
    </source>
</reference>